<feature type="compositionally biased region" description="Pro residues" evidence="5">
    <location>
        <begin position="508"/>
        <end position="519"/>
    </location>
</feature>
<dbReference type="GO" id="GO:0036064">
    <property type="term" value="C:ciliary basal body"/>
    <property type="evidence" value="ECO:0007669"/>
    <property type="project" value="TreeGrafter"/>
</dbReference>
<evidence type="ECO:0000313" key="6">
    <source>
        <dbReference type="Proteomes" id="UP000694843"/>
    </source>
</evidence>
<dbReference type="InterPro" id="IPR011990">
    <property type="entry name" value="TPR-like_helical_dom_sf"/>
</dbReference>
<feature type="compositionally biased region" description="Basic and acidic residues" evidence="5">
    <location>
        <begin position="15"/>
        <end position="27"/>
    </location>
</feature>
<evidence type="ECO:0000313" key="7">
    <source>
        <dbReference type="RefSeq" id="XP_018009095.1"/>
    </source>
</evidence>
<feature type="region of interest" description="Disordered" evidence="5">
    <location>
        <begin position="14"/>
        <end position="64"/>
    </location>
</feature>
<evidence type="ECO:0000256" key="2">
    <source>
        <dbReference type="ARBA" id="ARBA00022803"/>
    </source>
</evidence>
<dbReference type="Pfam" id="PF13181">
    <property type="entry name" value="TPR_8"/>
    <property type="match status" value="3"/>
</dbReference>
<dbReference type="SUPFAM" id="SSF48452">
    <property type="entry name" value="TPR-like"/>
    <property type="match status" value="3"/>
</dbReference>
<reference evidence="7" key="1">
    <citation type="submission" date="2025-08" db="UniProtKB">
        <authorList>
            <consortium name="RefSeq"/>
        </authorList>
    </citation>
    <scope>IDENTIFICATION</scope>
    <source>
        <tissue evidence="7">Whole organism</tissue>
    </source>
</reference>
<feature type="compositionally biased region" description="Acidic residues" evidence="5">
    <location>
        <begin position="523"/>
        <end position="537"/>
    </location>
</feature>
<feature type="repeat" description="TPR" evidence="4">
    <location>
        <begin position="240"/>
        <end position="273"/>
    </location>
</feature>
<keyword evidence="1" id="KW-0677">Repeat</keyword>
<dbReference type="AlphaFoldDB" id="A0A8B7N659"/>
<sequence>MNDGLGGPIVFLLPDRFDPNKKEKVDPDAMNPPSEPGDAPVNGTVPSGATAPLVRAKGRPKKAPELGSVDRRNWLVHLHYVRCEYDDCLRLTKELLAETRGMCEYANYVQALILRHQGKIHESLELFQLCNVLNPKSVQNLKQMARSLFLLGRHSRAIEAYKQAGNNSEKPDWEINYNLGICYQRTGQLEAAKQELQQALQLHRHHEVFKALASVYLQQSDVTAAVSTYRAAIEQFPENSDLHSSLGRLLLQTGRSQQAFEQLGAALTFNPNHSPSLLAIGAMMQSHQDYDVALSKYRIAAQTIPESPALWNNIAMCFFGKKKYVAAISCLKRANYLAPFEWRVLYNLGLVHLTMQQTTSAFHFLSAAVNLKPTKGQIFMLLAVTLSQLEDESNARLAYKQAVTLETKDPSVCLNFATFLVRQGDRAEALKMFSQFEARVVKLRQNTELDSQVLEAGRRLAQELGQDGSSLVQKPGRPSQPVVEPTKDESVADTSSPAAPGEEEAKPADPPGLLAPPPRTDLEEHDAPEDGEDDEAGELLTTETTQLANDEGQGEEEEEGLQEPSIAVPVTHQPNNNDEEDDDIAEDDGDGPSIEEDVV</sequence>
<dbReference type="OMA" id="AGGMCEY"/>
<feature type="repeat" description="TPR" evidence="4">
    <location>
        <begin position="206"/>
        <end position="239"/>
    </location>
</feature>
<dbReference type="RefSeq" id="XP_018009095.1">
    <property type="nucleotide sequence ID" value="XM_018153606.1"/>
</dbReference>
<dbReference type="GeneID" id="108666686"/>
<gene>
    <name evidence="7" type="primary">LOC108666686</name>
</gene>
<evidence type="ECO:0000256" key="3">
    <source>
        <dbReference type="ARBA" id="ARBA00023778"/>
    </source>
</evidence>
<dbReference type="SMART" id="SM00028">
    <property type="entry name" value="TPR"/>
    <property type="match status" value="8"/>
</dbReference>
<evidence type="ECO:0000256" key="4">
    <source>
        <dbReference type="PROSITE-ProRule" id="PRU00339"/>
    </source>
</evidence>
<dbReference type="PROSITE" id="PS50005">
    <property type="entry name" value="TPR"/>
    <property type="match status" value="3"/>
</dbReference>
<comment type="similarity">
    <text evidence="3">Belongs to the BBS4 family.</text>
</comment>
<organism evidence="6 7">
    <name type="scientific">Hyalella azteca</name>
    <name type="common">Amphipod</name>
    <dbReference type="NCBI Taxonomy" id="294128"/>
    <lineage>
        <taxon>Eukaryota</taxon>
        <taxon>Metazoa</taxon>
        <taxon>Ecdysozoa</taxon>
        <taxon>Arthropoda</taxon>
        <taxon>Crustacea</taxon>
        <taxon>Multicrustacea</taxon>
        <taxon>Malacostraca</taxon>
        <taxon>Eumalacostraca</taxon>
        <taxon>Peracarida</taxon>
        <taxon>Amphipoda</taxon>
        <taxon>Senticaudata</taxon>
        <taxon>Talitrida</taxon>
        <taxon>Talitroidea</taxon>
        <taxon>Hyalellidae</taxon>
        <taxon>Hyalella</taxon>
    </lineage>
</organism>
<dbReference type="GO" id="GO:0060271">
    <property type="term" value="P:cilium assembly"/>
    <property type="evidence" value="ECO:0007669"/>
    <property type="project" value="TreeGrafter"/>
</dbReference>
<evidence type="ECO:0000256" key="1">
    <source>
        <dbReference type="ARBA" id="ARBA00022737"/>
    </source>
</evidence>
<dbReference type="Gene3D" id="1.25.40.10">
    <property type="entry name" value="Tetratricopeptide repeat domain"/>
    <property type="match status" value="2"/>
</dbReference>
<dbReference type="GO" id="GO:0061512">
    <property type="term" value="P:protein localization to cilium"/>
    <property type="evidence" value="ECO:0007669"/>
    <property type="project" value="TreeGrafter"/>
</dbReference>
<evidence type="ECO:0000256" key="5">
    <source>
        <dbReference type="SAM" id="MobiDB-lite"/>
    </source>
</evidence>
<name>A0A8B7N659_HYAAZ</name>
<dbReference type="Pfam" id="PF13432">
    <property type="entry name" value="TPR_16"/>
    <property type="match status" value="1"/>
</dbReference>
<dbReference type="OrthoDB" id="309339at2759"/>
<feature type="compositionally biased region" description="Acidic residues" evidence="5">
    <location>
        <begin position="577"/>
        <end position="599"/>
    </location>
</feature>
<accession>A0A8B7N659</accession>
<feature type="compositionally biased region" description="Acidic residues" evidence="5">
    <location>
        <begin position="552"/>
        <end position="561"/>
    </location>
</feature>
<dbReference type="PANTHER" id="PTHR44186:SF1">
    <property type="entry name" value="BARDET-BIEDL SYNDROME 4 PROTEIN"/>
    <property type="match status" value="1"/>
</dbReference>
<dbReference type="PANTHER" id="PTHR44186">
    <property type="match status" value="1"/>
</dbReference>
<keyword evidence="6" id="KW-1185">Reference proteome</keyword>
<dbReference type="InterPro" id="IPR019734">
    <property type="entry name" value="TPR_rpt"/>
</dbReference>
<dbReference type="Proteomes" id="UP000694843">
    <property type="component" value="Unplaced"/>
</dbReference>
<proteinExistence type="inferred from homology"/>
<protein>
    <submittedName>
        <fullName evidence="7">Bardet-Biedl syndrome 4 protein</fullName>
    </submittedName>
</protein>
<dbReference type="KEGG" id="hazt:108666686"/>
<feature type="repeat" description="TPR" evidence="4">
    <location>
        <begin position="342"/>
        <end position="375"/>
    </location>
</feature>
<feature type="region of interest" description="Disordered" evidence="5">
    <location>
        <begin position="466"/>
        <end position="599"/>
    </location>
</feature>
<keyword evidence="2 4" id="KW-0802">TPR repeat</keyword>